<sequence>MPVLRLESLLANRGSNLRANPIRAWLNRHYPALEHPLYVRLLWATAFSSLGSQFTVLALSVAVFTATGSVASLAGVWAVRVASRLLIQPFTGALADRWDRRQTLVGGYLLSALLSASLILVLIEPLLVYPLVFLIQSVEGLVSPTMAAVVPSLVPKETLVSANALRVVLTKVTASLGLALAGLLYGLVGPVWLFIFDALTFAGVAYAVLGLPSALVTVPSRRGGSVWAEAAEGVRFAVTRRTVVIILALSMLTSLFWRVVEIVMVPISLEVAQIGAAGLGLLYTSLTLGGVVGVATLGALKKGIPGLAWVVLLNTLLAVPMLLGATFPTFPMLLAVFFLSGILFDISGVATQSLLQAVVPKHFLGRVFSLVNVSLALGVLPVLALVDPLVRWLGSAGALQITSLAVCSLGVVLYIAAKVRDGSVEKMEEPAG</sequence>
<feature type="transmembrane region" description="Helical" evidence="7">
    <location>
        <begin position="129"/>
        <end position="153"/>
    </location>
</feature>
<keyword evidence="6 7" id="KW-0472">Membrane</keyword>
<feature type="transmembrane region" description="Helical" evidence="7">
    <location>
        <begin position="57"/>
        <end position="82"/>
    </location>
</feature>
<reference evidence="8 9" key="1">
    <citation type="submission" date="2018-08" db="EMBL/GenBank/DDBJ databases">
        <title>Meiothermus hypogaeus DSM 23238 genome sequencing project.</title>
        <authorList>
            <person name="Da Costa M.S."/>
            <person name="Albuquerque L."/>
            <person name="Raposo P."/>
            <person name="Froufe H.J.C."/>
            <person name="Barroso C.S."/>
            <person name="Egas C."/>
        </authorList>
    </citation>
    <scope>NUCLEOTIDE SEQUENCE [LARGE SCALE GENOMIC DNA]</scope>
    <source>
        <strain evidence="8 9">DSM 23238</strain>
    </source>
</reference>
<dbReference type="Gene3D" id="1.20.1250.20">
    <property type="entry name" value="MFS general substrate transporter like domains"/>
    <property type="match status" value="1"/>
</dbReference>
<feature type="transmembrane region" description="Helical" evidence="7">
    <location>
        <begin position="191"/>
        <end position="212"/>
    </location>
</feature>
<accession>A0ABX9MS10</accession>
<dbReference type="CDD" id="cd06173">
    <property type="entry name" value="MFS_MefA_like"/>
    <property type="match status" value="1"/>
</dbReference>
<comment type="caution">
    <text evidence="8">The sequence shown here is derived from an EMBL/GenBank/DDBJ whole genome shotgun (WGS) entry which is preliminary data.</text>
</comment>
<feature type="transmembrane region" description="Helical" evidence="7">
    <location>
        <begin position="333"/>
        <end position="355"/>
    </location>
</feature>
<dbReference type="PANTHER" id="PTHR23513">
    <property type="entry name" value="INTEGRAL MEMBRANE EFFLUX PROTEIN-RELATED"/>
    <property type="match status" value="1"/>
</dbReference>
<evidence type="ECO:0000256" key="7">
    <source>
        <dbReference type="SAM" id="Phobius"/>
    </source>
</evidence>
<evidence type="ECO:0000256" key="5">
    <source>
        <dbReference type="ARBA" id="ARBA00022989"/>
    </source>
</evidence>
<evidence type="ECO:0000256" key="4">
    <source>
        <dbReference type="ARBA" id="ARBA00022692"/>
    </source>
</evidence>
<evidence type="ECO:0000256" key="3">
    <source>
        <dbReference type="ARBA" id="ARBA00022475"/>
    </source>
</evidence>
<dbReference type="SUPFAM" id="SSF103473">
    <property type="entry name" value="MFS general substrate transporter"/>
    <property type="match status" value="1"/>
</dbReference>
<feature type="transmembrane region" description="Helical" evidence="7">
    <location>
        <begin position="280"/>
        <end position="300"/>
    </location>
</feature>
<keyword evidence="9" id="KW-1185">Reference proteome</keyword>
<proteinExistence type="predicted"/>
<dbReference type="PANTHER" id="PTHR23513:SF9">
    <property type="entry name" value="ENTEROBACTIN EXPORTER ENTS"/>
    <property type="match status" value="1"/>
</dbReference>
<feature type="transmembrane region" description="Helical" evidence="7">
    <location>
        <begin position="242"/>
        <end position="260"/>
    </location>
</feature>
<keyword evidence="4 7" id="KW-0812">Transmembrane</keyword>
<feature type="transmembrane region" description="Helical" evidence="7">
    <location>
        <begin position="392"/>
        <end position="417"/>
    </location>
</feature>
<comment type="subcellular location">
    <subcellularLocation>
        <location evidence="1">Cell membrane</location>
        <topology evidence="1">Multi-pass membrane protein</topology>
    </subcellularLocation>
</comment>
<keyword evidence="5 7" id="KW-1133">Transmembrane helix</keyword>
<dbReference type="InterPro" id="IPR011701">
    <property type="entry name" value="MFS"/>
</dbReference>
<feature type="transmembrane region" description="Helical" evidence="7">
    <location>
        <begin position="307"/>
        <end position="327"/>
    </location>
</feature>
<feature type="transmembrane region" description="Helical" evidence="7">
    <location>
        <begin position="165"/>
        <end position="185"/>
    </location>
</feature>
<dbReference type="Pfam" id="PF07690">
    <property type="entry name" value="MFS_1"/>
    <property type="match status" value="1"/>
</dbReference>
<evidence type="ECO:0000313" key="9">
    <source>
        <dbReference type="Proteomes" id="UP000265443"/>
    </source>
</evidence>
<evidence type="ECO:0000256" key="1">
    <source>
        <dbReference type="ARBA" id="ARBA00004651"/>
    </source>
</evidence>
<dbReference type="InterPro" id="IPR036259">
    <property type="entry name" value="MFS_trans_sf"/>
</dbReference>
<dbReference type="EMBL" id="QWKY01000008">
    <property type="protein sequence ID" value="RIH80236.1"/>
    <property type="molecule type" value="Genomic_DNA"/>
</dbReference>
<evidence type="ECO:0000256" key="6">
    <source>
        <dbReference type="ARBA" id="ARBA00023136"/>
    </source>
</evidence>
<name>A0ABX9MS10_9DEIN</name>
<evidence type="ECO:0000313" key="8">
    <source>
        <dbReference type="EMBL" id="RIH80236.1"/>
    </source>
</evidence>
<dbReference type="Proteomes" id="UP000265443">
    <property type="component" value="Unassembled WGS sequence"/>
</dbReference>
<feature type="transmembrane region" description="Helical" evidence="7">
    <location>
        <begin position="103"/>
        <end position="123"/>
    </location>
</feature>
<evidence type="ECO:0000256" key="2">
    <source>
        <dbReference type="ARBA" id="ARBA00022448"/>
    </source>
</evidence>
<organism evidence="8 9">
    <name type="scientific">Meiothermus hypogaeus</name>
    <dbReference type="NCBI Taxonomy" id="884155"/>
    <lineage>
        <taxon>Bacteria</taxon>
        <taxon>Thermotogati</taxon>
        <taxon>Deinococcota</taxon>
        <taxon>Deinococci</taxon>
        <taxon>Thermales</taxon>
        <taxon>Thermaceae</taxon>
        <taxon>Meiothermus</taxon>
    </lineage>
</organism>
<feature type="transmembrane region" description="Helical" evidence="7">
    <location>
        <begin position="367"/>
        <end position="386"/>
    </location>
</feature>
<gene>
    <name evidence="8" type="ORF">Mhypo_00707</name>
</gene>
<keyword evidence="2" id="KW-0813">Transport</keyword>
<protein>
    <submittedName>
        <fullName evidence="8">MFS-type transporter</fullName>
    </submittedName>
</protein>
<keyword evidence="3" id="KW-1003">Cell membrane</keyword>